<evidence type="ECO:0000313" key="3">
    <source>
        <dbReference type="Proteomes" id="UP001175228"/>
    </source>
</evidence>
<sequence length="202" mass="22285">MATLPTLMNFIRSGPYFIALRTSKSMIGFHCKQVALYIKHANNLSKGKLPPGWIEPTGYNIFTAAWNEEDVASSAFPLTIDNIFPPLPRKQKVGAQGSREGTPPIPGGHVLMQEEYATATRAVWEEASTSHHRKDHIAQGKHKRIHNREKRETWGIDNALSLHIHKPTFSLAPDKSQDGSNAIPDDALPGSRAMDTDSPAEA</sequence>
<reference evidence="2" key="1">
    <citation type="submission" date="2023-06" db="EMBL/GenBank/DDBJ databases">
        <authorList>
            <consortium name="Lawrence Berkeley National Laboratory"/>
            <person name="Ahrendt S."/>
            <person name="Sahu N."/>
            <person name="Indic B."/>
            <person name="Wong-Bajracharya J."/>
            <person name="Merenyi Z."/>
            <person name="Ke H.-M."/>
            <person name="Monk M."/>
            <person name="Kocsube S."/>
            <person name="Drula E."/>
            <person name="Lipzen A."/>
            <person name="Balint B."/>
            <person name="Henrissat B."/>
            <person name="Andreopoulos B."/>
            <person name="Martin F.M."/>
            <person name="Harder C.B."/>
            <person name="Rigling D."/>
            <person name="Ford K.L."/>
            <person name="Foster G.D."/>
            <person name="Pangilinan J."/>
            <person name="Papanicolaou A."/>
            <person name="Barry K."/>
            <person name="LaButti K."/>
            <person name="Viragh M."/>
            <person name="Koriabine M."/>
            <person name="Yan M."/>
            <person name="Riley R."/>
            <person name="Champramary S."/>
            <person name="Plett K.L."/>
            <person name="Tsai I.J."/>
            <person name="Slot J."/>
            <person name="Sipos G."/>
            <person name="Plett J."/>
            <person name="Nagy L.G."/>
            <person name="Grigoriev I.V."/>
        </authorList>
    </citation>
    <scope>NUCLEOTIDE SEQUENCE</scope>
    <source>
        <strain evidence="2">HWK02</strain>
    </source>
</reference>
<accession>A0AA39UQN5</accession>
<feature type="region of interest" description="Disordered" evidence="1">
    <location>
        <begin position="169"/>
        <end position="202"/>
    </location>
</feature>
<evidence type="ECO:0000313" key="2">
    <source>
        <dbReference type="EMBL" id="KAK0493184.1"/>
    </source>
</evidence>
<evidence type="ECO:0000256" key="1">
    <source>
        <dbReference type="SAM" id="MobiDB-lite"/>
    </source>
</evidence>
<feature type="region of interest" description="Disordered" evidence="1">
    <location>
        <begin position="89"/>
        <end position="109"/>
    </location>
</feature>
<keyword evidence="3" id="KW-1185">Reference proteome</keyword>
<feature type="region of interest" description="Disordered" evidence="1">
    <location>
        <begin position="127"/>
        <end position="150"/>
    </location>
</feature>
<dbReference type="Proteomes" id="UP001175228">
    <property type="component" value="Unassembled WGS sequence"/>
</dbReference>
<comment type="caution">
    <text evidence="2">The sequence shown here is derived from an EMBL/GenBank/DDBJ whole genome shotgun (WGS) entry which is preliminary data.</text>
</comment>
<proteinExistence type="predicted"/>
<protein>
    <submittedName>
        <fullName evidence="2">Uncharacterized protein</fullName>
    </submittedName>
</protein>
<dbReference type="AlphaFoldDB" id="A0AA39UQN5"/>
<organism evidence="2 3">
    <name type="scientific">Armillaria luteobubalina</name>
    <dbReference type="NCBI Taxonomy" id="153913"/>
    <lineage>
        <taxon>Eukaryota</taxon>
        <taxon>Fungi</taxon>
        <taxon>Dikarya</taxon>
        <taxon>Basidiomycota</taxon>
        <taxon>Agaricomycotina</taxon>
        <taxon>Agaricomycetes</taxon>
        <taxon>Agaricomycetidae</taxon>
        <taxon>Agaricales</taxon>
        <taxon>Marasmiineae</taxon>
        <taxon>Physalacriaceae</taxon>
        <taxon>Armillaria</taxon>
    </lineage>
</organism>
<name>A0AA39UQN5_9AGAR</name>
<gene>
    <name evidence="2" type="ORF">EDD18DRAFT_1108388</name>
</gene>
<feature type="compositionally biased region" description="Basic residues" evidence="1">
    <location>
        <begin position="130"/>
        <end position="148"/>
    </location>
</feature>
<dbReference type="EMBL" id="JAUEPU010000026">
    <property type="protein sequence ID" value="KAK0493184.1"/>
    <property type="molecule type" value="Genomic_DNA"/>
</dbReference>